<accession>A0A6I1FWI9</accession>
<sequence>MMKKLIILILLSSVIVTCVTCVTIFNKNNDNQKYSLKLNNREKKLWNDTIRAYLQEELKSERDFYDAGHFLMVPLHYAYQSSDKKIINDFEEHFDRFAVNGNEEVDVNIENKRLSTLHYYYLISRYILLADSRSTDKDHVNYLANYLLSEIERLWIEIPAWQWEREDFQGGMRQRVLWKLENKNVDNSYYRAFVDEEFFTFAIAADLSNYFSDEPILNDILRISYLVFQKESKFDKEGRWLFQPGVWSDHPDYLYAGYGNKKDISEIKTIKNIAADSSHSHRFPLWIESFIGAYPKESEQRELFLKIHRGLEKQFFDKVLIAPDNTTPYYKLNNFMDGYNGVYRWDYATIQNNGYGPYELSGTFTIGWWTFLGSDRIKHVYSDLAKQFPLSEEAVDLYSGPSTTRNSKSFSAVSDSYNNGYKEILAILASKIR</sequence>
<keyword evidence="2" id="KW-1185">Reference proteome</keyword>
<organism evidence="1 2">
    <name type="scientific">Bacillus aerolatus</name>
    <dbReference type="NCBI Taxonomy" id="2653354"/>
    <lineage>
        <taxon>Bacteria</taxon>
        <taxon>Bacillati</taxon>
        <taxon>Bacillota</taxon>
        <taxon>Bacilli</taxon>
        <taxon>Bacillales</taxon>
        <taxon>Bacillaceae</taxon>
        <taxon>Bacillus</taxon>
    </lineage>
</organism>
<protein>
    <recommendedName>
        <fullName evidence="3">DUF3131 domain-containing protein</fullName>
    </recommendedName>
</protein>
<evidence type="ECO:0000313" key="1">
    <source>
        <dbReference type="EMBL" id="KAB7707393.1"/>
    </source>
</evidence>
<dbReference type="RefSeq" id="WP_152150357.1">
    <property type="nucleotide sequence ID" value="NZ_WEIO01000003.1"/>
</dbReference>
<proteinExistence type="predicted"/>
<name>A0A6I1FWI9_9BACI</name>
<dbReference type="EMBL" id="WEIO01000003">
    <property type="protein sequence ID" value="KAB7707393.1"/>
    <property type="molecule type" value="Genomic_DNA"/>
</dbReference>
<evidence type="ECO:0008006" key="3">
    <source>
        <dbReference type="Google" id="ProtNLM"/>
    </source>
</evidence>
<evidence type="ECO:0000313" key="2">
    <source>
        <dbReference type="Proteomes" id="UP000429595"/>
    </source>
</evidence>
<reference evidence="1 2" key="1">
    <citation type="submission" date="2019-10" db="EMBL/GenBank/DDBJ databases">
        <title>Bacillus aerolatum sp. nov., isolated from bioaerosol of sport playgrounds.</title>
        <authorList>
            <person name="Chen P."/>
            <person name="Zhang G."/>
        </authorList>
    </citation>
    <scope>NUCLEOTIDE SEQUENCE [LARGE SCALE GENOMIC DNA]</scope>
    <source>
        <strain evidence="1 2">CX253</strain>
    </source>
</reference>
<comment type="caution">
    <text evidence="1">The sequence shown here is derived from an EMBL/GenBank/DDBJ whole genome shotgun (WGS) entry which is preliminary data.</text>
</comment>
<dbReference type="AlphaFoldDB" id="A0A6I1FWI9"/>
<dbReference type="Proteomes" id="UP000429595">
    <property type="component" value="Unassembled WGS sequence"/>
</dbReference>
<gene>
    <name evidence="1" type="ORF">F9802_06475</name>
</gene>